<dbReference type="EMBL" id="JACEEZ010003825">
    <property type="protein sequence ID" value="KAG0726985.1"/>
    <property type="molecule type" value="Genomic_DNA"/>
</dbReference>
<sequence>MSVYRFNYYPEPTRAGKTVQDSALIVTKLQITLLFSNAPEGFQRLCSNTGFCQSLFPVETLLLNAKPDGEEGHDVKLPRRFAIAATLCHPQICDPSGQWVDVPSFPGLSCCWLGSSFTSTPTSDNVMLGSIHLTHIDKVLQRIRSGCEQYHIISIAQ</sequence>
<dbReference type="Proteomes" id="UP000770661">
    <property type="component" value="Unassembled WGS sequence"/>
</dbReference>
<dbReference type="AlphaFoldDB" id="A0A8J4YF68"/>
<proteinExistence type="predicted"/>
<comment type="caution">
    <text evidence="1">The sequence shown here is derived from an EMBL/GenBank/DDBJ whole genome shotgun (WGS) entry which is preliminary data.</text>
</comment>
<reference evidence="1" key="1">
    <citation type="submission" date="2020-07" db="EMBL/GenBank/DDBJ databases">
        <title>The High-quality genome of the commercially important snow crab, Chionoecetes opilio.</title>
        <authorList>
            <person name="Jeong J.-H."/>
            <person name="Ryu S."/>
        </authorList>
    </citation>
    <scope>NUCLEOTIDE SEQUENCE</scope>
    <source>
        <strain evidence="1">MADBK_172401_WGS</strain>
        <tissue evidence="1">Digestive gland</tissue>
    </source>
</reference>
<name>A0A8J4YF68_CHIOP</name>
<evidence type="ECO:0000313" key="1">
    <source>
        <dbReference type="EMBL" id="KAG0726985.1"/>
    </source>
</evidence>
<gene>
    <name evidence="1" type="ORF">GWK47_035550</name>
</gene>
<evidence type="ECO:0000313" key="2">
    <source>
        <dbReference type="Proteomes" id="UP000770661"/>
    </source>
</evidence>
<protein>
    <submittedName>
        <fullName evidence="1">Uncharacterized protein</fullName>
    </submittedName>
</protein>
<organism evidence="1 2">
    <name type="scientific">Chionoecetes opilio</name>
    <name type="common">Atlantic snow crab</name>
    <name type="synonym">Cancer opilio</name>
    <dbReference type="NCBI Taxonomy" id="41210"/>
    <lineage>
        <taxon>Eukaryota</taxon>
        <taxon>Metazoa</taxon>
        <taxon>Ecdysozoa</taxon>
        <taxon>Arthropoda</taxon>
        <taxon>Crustacea</taxon>
        <taxon>Multicrustacea</taxon>
        <taxon>Malacostraca</taxon>
        <taxon>Eumalacostraca</taxon>
        <taxon>Eucarida</taxon>
        <taxon>Decapoda</taxon>
        <taxon>Pleocyemata</taxon>
        <taxon>Brachyura</taxon>
        <taxon>Eubrachyura</taxon>
        <taxon>Majoidea</taxon>
        <taxon>Majidae</taxon>
        <taxon>Chionoecetes</taxon>
    </lineage>
</organism>
<accession>A0A8J4YF68</accession>
<keyword evidence="2" id="KW-1185">Reference proteome</keyword>